<organism evidence="2 3">
    <name type="scientific">Haloferula chungangensis</name>
    <dbReference type="NCBI Taxonomy" id="1048331"/>
    <lineage>
        <taxon>Bacteria</taxon>
        <taxon>Pseudomonadati</taxon>
        <taxon>Verrucomicrobiota</taxon>
        <taxon>Verrucomicrobiia</taxon>
        <taxon>Verrucomicrobiales</taxon>
        <taxon>Verrucomicrobiaceae</taxon>
        <taxon>Haloferula</taxon>
    </lineage>
</organism>
<feature type="compositionally biased region" description="Basic and acidic residues" evidence="1">
    <location>
        <begin position="53"/>
        <end position="78"/>
    </location>
</feature>
<evidence type="ECO:0000256" key="1">
    <source>
        <dbReference type="SAM" id="MobiDB-lite"/>
    </source>
</evidence>
<accession>A0ABW2L791</accession>
<comment type="caution">
    <text evidence="2">The sequence shown here is derived from an EMBL/GenBank/DDBJ whole genome shotgun (WGS) entry which is preliminary data.</text>
</comment>
<name>A0ABW2L791_9BACT</name>
<feature type="region of interest" description="Disordered" evidence="1">
    <location>
        <begin position="41"/>
        <end position="79"/>
    </location>
</feature>
<proteinExistence type="predicted"/>
<dbReference type="Proteomes" id="UP001596472">
    <property type="component" value="Unassembled WGS sequence"/>
</dbReference>
<evidence type="ECO:0000313" key="3">
    <source>
        <dbReference type="Proteomes" id="UP001596472"/>
    </source>
</evidence>
<dbReference type="EMBL" id="JBHTBS010000003">
    <property type="protein sequence ID" value="MFC7337020.1"/>
    <property type="molecule type" value="Genomic_DNA"/>
</dbReference>
<protein>
    <submittedName>
        <fullName evidence="2">Uncharacterized protein</fullName>
    </submittedName>
</protein>
<gene>
    <name evidence="2" type="ORF">ACFQY0_07520</name>
</gene>
<reference evidence="3" key="1">
    <citation type="journal article" date="2019" name="Int. J. Syst. Evol. Microbiol.">
        <title>The Global Catalogue of Microorganisms (GCM) 10K type strain sequencing project: providing services to taxonomists for standard genome sequencing and annotation.</title>
        <authorList>
            <consortium name="The Broad Institute Genomics Platform"/>
            <consortium name="The Broad Institute Genome Sequencing Center for Infectious Disease"/>
            <person name="Wu L."/>
            <person name="Ma J."/>
        </authorList>
    </citation>
    <scope>NUCLEOTIDE SEQUENCE [LARGE SCALE GENOMIC DNA]</scope>
    <source>
        <strain evidence="3">CGMCC 4.1467</strain>
    </source>
</reference>
<sequence length="303" mass="34761">MKNSHVAVLVLGSVAVTAGIQEWRLGGEKHESEGALRIHADANHPILSSGDGLPERERPLSRSEKHPSDELQEEKEGFSKSLRKMWENPAGKSMMSQGVKMAVAMMYEDYVESLDLSEEEEKHFRDLLGREMMNQQEISMKLMSAKAEERAALVEEMTKRNRESEEDIKTFLNNEEDFEAYQSYKERLPERQQLEGLRATMSAKNAAMDETTESQLIEAMHKARTQPGLADFSGKNAILEVGKGNLSERFEESWESQQAMLRNEVDFLSEPQKEAFFEYQDQMKEFQMMGVKMTEQMMEKQGE</sequence>
<keyword evidence="3" id="KW-1185">Reference proteome</keyword>
<evidence type="ECO:0000313" key="2">
    <source>
        <dbReference type="EMBL" id="MFC7337020.1"/>
    </source>
</evidence>
<dbReference type="RefSeq" id="WP_379710935.1">
    <property type="nucleotide sequence ID" value="NZ_JBHTBS010000003.1"/>
</dbReference>